<evidence type="ECO:0000313" key="2">
    <source>
        <dbReference type="Proteomes" id="UP001215151"/>
    </source>
</evidence>
<dbReference type="AlphaFoldDB" id="A0AAD7TLQ9"/>
<sequence length="431" mass="49531">MPRLPPETIDLILNFISWDDEVSAAATLHRCALAGRDLLSLAQDHLYRSIHLTKSYSSSVLLSRTLHANFELAQVIKVLSVNVNLIFTRSLATASRGAFDDSATDSGMDVSTPTVLPFHLMTKLHTLKLLGEASTDELDEDEFIWHIISRLPRLEHLECKSIMFTYWYQLTSLPFISSSPDAFPVTDEGLPRLKTLKFEECRFPSHLFQEALIRWLRPSMEVLQNLQTPSPDTCDWWTFISSASTHLRSLTIPVRDRWPNRMNLHPNSELRSQFPNYHAYVANIVAQCSYLRALHIKHEHSVWDVRVSSPALLEALCSVLARDPAPFPTLADFTLTIPIDVWDGEYARMMPFAPDLRARFIDSFLDRNRFPHFCRVTFYLWAERWNGKVWTSEMDWEECHSDLVVKTWRTAFAAFESPGVTLDVSVHLEPV</sequence>
<dbReference type="Proteomes" id="UP001215151">
    <property type="component" value="Unassembled WGS sequence"/>
</dbReference>
<organism evidence="1 2">
    <name type="scientific">Trametes cubensis</name>
    <dbReference type="NCBI Taxonomy" id="1111947"/>
    <lineage>
        <taxon>Eukaryota</taxon>
        <taxon>Fungi</taxon>
        <taxon>Dikarya</taxon>
        <taxon>Basidiomycota</taxon>
        <taxon>Agaricomycotina</taxon>
        <taxon>Agaricomycetes</taxon>
        <taxon>Polyporales</taxon>
        <taxon>Polyporaceae</taxon>
        <taxon>Trametes</taxon>
    </lineage>
</organism>
<name>A0AAD7TLQ9_9APHY</name>
<reference evidence="1" key="1">
    <citation type="submission" date="2022-11" db="EMBL/GenBank/DDBJ databases">
        <title>Genome Sequence of Cubamyces cubensis.</title>
        <authorList>
            <person name="Buettner E."/>
        </authorList>
    </citation>
    <scope>NUCLEOTIDE SEQUENCE</scope>
    <source>
        <strain evidence="1">MPL-01</strain>
    </source>
</reference>
<dbReference type="EMBL" id="JAPEVG010000309">
    <property type="protein sequence ID" value="KAJ8469017.1"/>
    <property type="molecule type" value="Genomic_DNA"/>
</dbReference>
<dbReference type="Gene3D" id="3.80.10.10">
    <property type="entry name" value="Ribonuclease Inhibitor"/>
    <property type="match status" value="1"/>
</dbReference>
<proteinExistence type="predicted"/>
<accession>A0AAD7TLQ9</accession>
<keyword evidence="2" id="KW-1185">Reference proteome</keyword>
<protein>
    <submittedName>
        <fullName evidence="1">Uncharacterized protein</fullName>
    </submittedName>
</protein>
<evidence type="ECO:0000313" key="1">
    <source>
        <dbReference type="EMBL" id="KAJ8469017.1"/>
    </source>
</evidence>
<gene>
    <name evidence="1" type="ORF">ONZ51_g9260</name>
</gene>
<comment type="caution">
    <text evidence="1">The sequence shown here is derived from an EMBL/GenBank/DDBJ whole genome shotgun (WGS) entry which is preliminary data.</text>
</comment>
<dbReference type="InterPro" id="IPR032675">
    <property type="entry name" value="LRR_dom_sf"/>
</dbReference>